<dbReference type="Proteomes" id="UP000282454">
    <property type="component" value="Unassembled WGS sequence"/>
</dbReference>
<keyword evidence="2" id="KW-1185">Reference proteome</keyword>
<evidence type="ECO:0000313" key="1">
    <source>
        <dbReference type="EMBL" id="RLK53878.1"/>
    </source>
</evidence>
<sequence length="298" mass="32472">MKGGGEAVPVSPFAAALRAAMRASGLTLHGVRTRLLRRGISVSVATLSTWQTGTHQPERARSLRAVAALEEVLDLRERTLTGALGPPRPRGRRAGTRYDGLPHADAVSDIVERICPSDRAPARVLCAQEEVVLTGAGLLGHVGTRVVAEARADGVDRCFAVSYAGPGYDLDRITAFATRHCRVGRVRRDYDCGLVGAEFLLDRHHRAGDAFVVEYGFDVGQRFGECEYFRAFSDPIGLYTVEVRFDGDRLPVRCYRFDADRPGEGRTERELVLSGSGTAVVAAENAESSVCGIRWEWE</sequence>
<comment type="caution">
    <text evidence="1">The sequence shown here is derived from an EMBL/GenBank/DDBJ whole genome shotgun (WGS) entry which is preliminary data.</text>
</comment>
<dbReference type="EMBL" id="RCDD01000009">
    <property type="protein sequence ID" value="RLK53878.1"/>
    <property type="molecule type" value="Genomic_DNA"/>
</dbReference>
<evidence type="ECO:0000313" key="2">
    <source>
        <dbReference type="Proteomes" id="UP000282454"/>
    </source>
</evidence>
<proteinExistence type="predicted"/>
<accession>A0A421AV52</accession>
<name>A0A421AV52_9PSEU</name>
<reference evidence="1 2" key="1">
    <citation type="submission" date="2018-10" db="EMBL/GenBank/DDBJ databases">
        <title>Genomic Encyclopedia of Archaeal and Bacterial Type Strains, Phase II (KMG-II): from individual species to whole genera.</title>
        <authorList>
            <person name="Goeker M."/>
        </authorList>
    </citation>
    <scope>NUCLEOTIDE SEQUENCE [LARGE SCALE GENOMIC DNA]</scope>
    <source>
        <strain evidence="1 2">DSM 45657</strain>
    </source>
</reference>
<protein>
    <submittedName>
        <fullName evidence="1">Uncharacterized protein</fullName>
    </submittedName>
</protein>
<gene>
    <name evidence="1" type="ORF">CLV68_6256</name>
</gene>
<organism evidence="1 2">
    <name type="scientific">Actinokineospora cianjurensis</name>
    <dbReference type="NCBI Taxonomy" id="585224"/>
    <lineage>
        <taxon>Bacteria</taxon>
        <taxon>Bacillati</taxon>
        <taxon>Actinomycetota</taxon>
        <taxon>Actinomycetes</taxon>
        <taxon>Pseudonocardiales</taxon>
        <taxon>Pseudonocardiaceae</taxon>
        <taxon>Actinokineospora</taxon>
    </lineage>
</organism>
<dbReference type="AlphaFoldDB" id="A0A421AV52"/>